<dbReference type="EMBL" id="JBHUEQ010000015">
    <property type="protein sequence ID" value="MFD1745354.1"/>
    <property type="molecule type" value="Genomic_DNA"/>
</dbReference>
<reference evidence="3" key="1">
    <citation type="journal article" date="2019" name="Int. J. Syst. Evol. Microbiol.">
        <title>The Global Catalogue of Microorganisms (GCM) 10K type strain sequencing project: providing services to taxonomists for standard genome sequencing and annotation.</title>
        <authorList>
            <consortium name="The Broad Institute Genomics Platform"/>
            <consortium name="The Broad Institute Genome Sequencing Center for Infectious Disease"/>
            <person name="Wu L."/>
            <person name="Ma J."/>
        </authorList>
    </citation>
    <scope>NUCLEOTIDE SEQUENCE [LARGE SCALE GENOMIC DNA]</scope>
    <source>
        <strain evidence="3">CG52</strain>
    </source>
</reference>
<feature type="compositionally biased region" description="Polar residues" evidence="1">
    <location>
        <begin position="27"/>
        <end position="51"/>
    </location>
</feature>
<keyword evidence="3" id="KW-1185">Reference proteome</keyword>
<sequence>MPSILLGCFAASLLLASCQTDEGLGSPAQTDQKPTLVQQAKTRPQDTATAPAQSSFYSMAAGNGPISVGYLGIRRNDTAGRQADADYRNGALMAVNLRGNGIVTLNLMEASNGLEDVAKAVRSLQQKNIGVLLTSARGAELAAIRSALATQPIPVIAFVGNHETAGLGEEFYPFLSLPKDSLLEATSYAVAEGGRRPVILATSASDKTEAERLAAKIKAMGIAAPLVIDLTVGLRNPKAVKTWREADLAVIMPEVRNPASVIKALDTSSGATTHRRYVVSMAQTASELADPVLSGSNVCRYDHNIGERIGQKHLSTYGMPASEASAYGYDAMSTLIGIADRYGGAGFAKPYLTQESGFVGAMGLFRFNGDNTVQRNCDIFKVANGRFVFIQRAPATF</sequence>
<evidence type="ECO:0000313" key="2">
    <source>
        <dbReference type="EMBL" id="MFD1745354.1"/>
    </source>
</evidence>
<accession>A0ABW4M251</accession>
<proteinExistence type="predicted"/>
<feature type="region of interest" description="Disordered" evidence="1">
    <location>
        <begin position="23"/>
        <end position="51"/>
    </location>
</feature>
<evidence type="ECO:0000256" key="1">
    <source>
        <dbReference type="SAM" id="MobiDB-lite"/>
    </source>
</evidence>
<comment type="caution">
    <text evidence="2">The sequence shown here is derived from an EMBL/GenBank/DDBJ whole genome shotgun (WGS) entry which is preliminary data.</text>
</comment>
<dbReference type="SUPFAM" id="SSF53822">
    <property type="entry name" value="Periplasmic binding protein-like I"/>
    <property type="match status" value="1"/>
</dbReference>
<evidence type="ECO:0000313" key="3">
    <source>
        <dbReference type="Proteomes" id="UP001597322"/>
    </source>
</evidence>
<gene>
    <name evidence="2" type="ORF">ACFSE1_07785</name>
</gene>
<evidence type="ECO:0008006" key="4">
    <source>
        <dbReference type="Google" id="ProtNLM"/>
    </source>
</evidence>
<name>A0ABW4M251_9HYPH</name>
<organism evidence="2 3">
    <name type="scientific">Rhizobium helianthi</name>
    <dbReference type="NCBI Taxonomy" id="1132695"/>
    <lineage>
        <taxon>Bacteria</taxon>
        <taxon>Pseudomonadati</taxon>
        <taxon>Pseudomonadota</taxon>
        <taxon>Alphaproteobacteria</taxon>
        <taxon>Hyphomicrobiales</taxon>
        <taxon>Rhizobiaceae</taxon>
        <taxon>Rhizobium/Agrobacterium group</taxon>
        <taxon>Rhizobium</taxon>
    </lineage>
</organism>
<dbReference type="InterPro" id="IPR028082">
    <property type="entry name" value="Peripla_BP_I"/>
</dbReference>
<dbReference type="RefSeq" id="WP_377398875.1">
    <property type="nucleotide sequence ID" value="NZ_JBHUEQ010000015.1"/>
</dbReference>
<dbReference type="Proteomes" id="UP001597322">
    <property type="component" value="Unassembled WGS sequence"/>
</dbReference>
<protein>
    <recommendedName>
        <fullName evidence="4">ABC transporter substrate-binding protein</fullName>
    </recommendedName>
</protein>